<protein>
    <submittedName>
        <fullName evidence="3">Uncharacterized protein</fullName>
    </submittedName>
</protein>
<feature type="compositionally biased region" description="Polar residues" evidence="2">
    <location>
        <begin position="35"/>
        <end position="50"/>
    </location>
</feature>
<evidence type="ECO:0000313" key="3">
    <source>
        <dbReference type="EMBL" id="CAG8979769.1"/>
    </source>
</evidence>
<dbReference type="AlphaFoldDB" id="A0A9N9Q978"/>
<evidence type="ECO:0000313" key="4">
    <source>
        <dbReference type="Proteomes" id="UP000701801"/>
    </source>
</evidence>
<dbReference type="EMBL" id="CAJVRM010000336">
    <property type="protein sequence ID" value="CAG8979769.1"/>
    <property type="molecule type" value="Genomic_DNA"/>
</dbReference>
<feature type="region of interest" description="Disordered" evidence="2">
    <location>
        <begin position="321"/>
        <end position="368"/>
    </location>
</feature>
<keyword evidence="1" id="KW-0175">Coiled coil</keyword>
<keyword evidence="4" id="KW-1185">Reference proteome</keyword>
<feature type="region of interest" description="Disordered" evidence="2">
    <location>
        <begin position="35"/>
        <end position="68"/>
    </location>
</feature>
<feature type="compositionally biased region" description="Basic and acidic residues" evidence="2">
    <location>
        <begin position="52"/>
        <end position="63"/>
    </location>
</feature>
<feature type="coiled-coil region" evidence="1">
    <location>
        <begin position="173"/>
        <end position="207"/>
    </location>
</feature>
<name>A0A9N9Q978_9HELO</name>
<dbReference type="OrthoDB" id="10623375at2759"/>
<proteinExistence type="predicted"/>
<organism evidence="3 4">
    <name type="scientific">Hymenoscyphus albidus</name>
    <dbReference type="NCBI Taxonomy" id="595503"/>
    <lineage>
        <taxon>Eukaryota</taxon>
        <taxon>Fungi</taxon>
        <taxon>Dikarya</taxon>
        <taxon>Ascomycota</taxon>
        <taxon>Pezizomycotina</taxon>
        <taxon>Leotiomycetes</taxon>
        <taxon>Helotiales</taxon>
        <taxon>Helotiaceae</taxon>
        <taxon>Hymenoscyphus</taxon>
    </lineage>
</organism>
<dbReference type="Proteomes" id="UP000701801">
    <property type="component" value="Unassembled WGS sequence"/>
</dbReference>
<evidence type="ECO:0000256" key="1">
    <source>
        <dbReference type="SAM" id="Coils"/>
    </source>
</evidence>
<evidence type="ECO:0000256" key="2">
    <source>
        <dbReference type="SAM" id="MobiDB-lite"/>
    </source>
</evidence>
<gene>
    <name evidence="3" type="ORF">HYALB_00011577</name>
</gene>
<sequence>MYKWSSLHRAVHRPLVLQHHHLLTKHKTNLFSSTTQNLQTLPDPTSSSKILPSEEQKEQERENATPTSSFSCWINRARSKASRWKEVLVGNTPRTSISSSFSSATENLDESHSIPTQQPASGVDSPEEQLLIRRPTGLQDAYNRMSHYMNRDETTSIQERKIMGALKHSASTFEILKERMEKMEATIQSLQEKLYSEVEERLRLEKNMIQFKLDSSIRLRSSLPRHMPKEYVSNHLAYEAKTDRTLVREGMEFEVRRSASRGRSQRLFEMMQCRGDNGSRQGSKVEAQWLEETQASKWTQTPQKTQTPRETHILKWTQAPKWTPTPQKTQTPRETKTSTETQAPKGDWESIRTAFHQSLAQQQDPSSIKIKRVVSPLRDSRRFLGRFS</sequence>
<feature type="compositionally biased region" description="Low complexity" evidence="2">
    <location>
        <begin position="321"/>
        <end position="330"/>
    </location>
</feature>
<feature type="region of interest" description="Disordered" evidence="2">
    <location>
        <begin position="95"/>
        <end position="128"/>
    </location>
</feature>
<accession>A0A9N9Q978</accession>
<comment type="caution">
    <text evidence="3">The sequence shown here is derived from an EMBL/GenBank/DDBJ whole genome shotgun (WGS) entry which is preliminary data.</text>
</comment>
<reference evidence="3" key="1">
    <citation type="submission" date="2021-07" db="EMBL/GenBank/DDBJ databases">
        <authorList>
            <person name="Durling M."/>
        </authorList>
    </citation>
    <scope>NUCLEOTIDE SEQUENCE</scope>
</reference>
<feature type="compositionally biased region" description="Polar residues" evidence="2">
    <location>
        <begin position="355"/>
        <end position="366"/>
    </location>
</feature>